<dbReference type="Proteomes" id="UP001283361">
    <property type="component" value="Unassembled WGS sequence"/>
</dbReference>
<proteinExistence type="predicted"/>
<dbReference type="AlphaFoldDB" id="A0AAE1AIL2"/>
<evidence type="ECO:0000313" key="2">
    <source>
        <dbReference type="Proteomes" id="UP001283361"/>
    </source>
</evidence>
<evidence type="ECO:0000313" key="1">
    <source>
        <dbReference type="EMBL" id="KAK3788185.1"/>
    </source>
</evidence>
<comment type="caution">
    <text evidence="1">The sequence shown here is derived from an EMBL/GenBank/DDBJ whole genome shotgun (WGS) entry which is preliminary data.</text>
</comment>
<protein>
    <submittedName>
        <fullName evidence="1">Uncharacterized protein</fullName>
    </submittedName>
</protein>
<name>A0AAE1AIL2_9GAST</name>
<dbReference type="EMBL" id="JAWDGP010001782">
    <property type="protein sequence ID" value="KAK3788185.1"/>
    <property type="molecule type" value="Genomic_DNA"/>
</dbReference>
<accession>A0AAE1AIL2</accession>
<sequence>MLYLAKLDKRRSARIGLSRWEPSSNTCASGDRTSAVIQPDVQCSIKPMELRGWNAKIVSGIVNNRARYTQDKDLQDEGCYSTAVPGISCFDSNRSDIKKYRTQKMLQKC</sequence>
<reference evidence="1" key="1">
    <citation type="journal article" date="2023" name="G3 (Bethesda)">
        <title>A reference genome for the long-term kleptoplast-retaining sea slug Elysia crispata morphotype clarki.</title>
        <authorList>
            <person name="Eastman K.E."/>
            <person name="Pendleton A.L."/>
            <person name="Shaikh M.A."/>
            <person name="Suttiyut T."/>
            <person name="Ogas R."/>
            <person name="Tomko P."/>
            <person name="Gavelis G."/>
            <person name="Widhalm J.R."/>
            <person name="Wisecaver J.H."/>
        </authorList>
    </citation>
    <scope>NUCLEOTIDE SEQUENCE</scope>
    <source>
        <strain evidence="1">ECLA1</strain>
    </source>
</reference>
<gene>
    <name evidence="1" type="ORF">RRG08_020891</name>
</gene>
<keyword evidence="2" id="KW-1185">Reference proteome</keyword>
<organism evidence="1 2">
    <name type="scientific">Elysia crispata</name>
    <name type="common">lettuce slug</name>
    <dbReference type="NCBI Taxonomy" id="231223"/>
    <lineage>
        <taxon>Eukaryota</taxon>
        <taxon>Metazoa</taxon>
        <taxon>Spiralia</taxon>
        <taxon>Lophotrochozoa</taxon>
        <taxon>Mollusca</taxon>
        <taxon>Gastropoda</taxon>
        <taxon>Heterobranchia</taxon>
        <taxon>Euthyneura</taxon>
        <taxon>Panpulmonata</taxon>
        <taxon>Sacoglossa</taxon>
        <taxon>Placobranchoidea</taxon>
        <taxon>Plakobranchidae</taxon>
        <taxon>Elysia</taxon>
    </lineage>
</organism>